<dbReference type="PANTHER" id="PTHR12526:SF630">
    <property type="entry name" value="GLYCOSYLTRANSFERASE"/>
    <property type="match status" value="1"/>
</dbReference>
<dbReference type="EC" id="2.4.-.-" evidence="2"/>
<evidence type="ECO:0000313" key="3">
    <source>
        <dbReference type="Proteomes" id="UP001589776"/>
    </source>
</evidence>
<keyword evidence="3" id="KW-1185">Reference proteome</keyword>
<dbReference type="CDD" id="cd03811">
    <property type="entry name" value="GT4_GT28_WabH-like"/>
    <property type="match status" value="1"/>
</dbReference>
<sequence length="396" mass="45510">MRKKLLFIMNNLDCGGAEKALVSLLETIDYDRYEVDLFLFKHHGLFFANLPKQVRLLEEPPEYAYFDMSLKQALTECLKRGKIGTVVSRAAFGYIFKTETNRAVCDQRVWPHISRAMKPVKKKYDAAIAYLEKNPIYYCVDKIDASVKIGFIHNDYDKLGMDAERDLPYFKQLDRIVTVSDQCAQVLKNRFPAQKNKIDVMYNIVSPAMIHQLAESDSDAKLMSKDRVNLVSVGRLVEQKGFDMAVEACKELIRDGYPVTWYVIGEGENRAQLEEQIARHQLQDVFVLLGIRENPYPFLRQADVYVQPSRFEGKSIALDEAKILHKPIVVTNYSTVHDQIEHEKNGYIVDMNATALSEGIRKVVDDEALRNKLVRQLQSEKLGTEAEIDKLYEWVG</sequence>
<protein>
    <submittedName>
        <fullName evidence="2">Glycosyltransferase</fullName>
        <ecNumber evidence="2">2.4.-.-</ecNumber>
    </submittedName>
</protein>
<keyword evidence="2" id="KW-0808">Transferase</keyword>
<dbReference type="EMBL" id="JBHLWN010000121">
    <property type="protein sequence ID" value="MFC0216461.1"/>
    <property type="molecule type" value="Genomic_DNA"/>
</dbReference>
<dbReference type="SUPFAM" id="SSF53756">
    <property type="entry name" value="UDP-Glycosyltransferase/glycogen phosphorylase"/>
    <property type="match status" value="1"/>
</dbReference>
<reference evidence="2 3" key="1">
    <citation type="submission" date="2024-09" db="EMBL/GenBank/DDBJ databases">
        <authorList>
            <person name="Sun Q."/>
            <person name="Mori K."/>
        </authorList>
    </citation>
    <scope>NUCLEOTIDE SEQUENCE [LARGE SCALE GENOMIC DNA]</scope>
    <source>
        <strain evidence="2 3">CCM 7759</strain>
    </source>
</reference>
<evidence type="ECO:0000259" key="1">
    <source>
        <dbReference type="Pfam" id="PF00534"/>
    </source>
</evidence>
<name>A0ABV6DUY1_9BACL</name>
<dbReference type="Pfam" id="PF00534">
    <property type="entry name" value="Glycos_transf_1"/>
    <property type="match status" value="1"/>
</dbReference>
<dbReference type="InterPro" id="IPR001296">
    <property type="entry name" value="Glyco_trans_1"/>
</dbReference>
<dbReference type="Proteomes" id="UP001589776">
    <property type="component" value="Unassembled WGS sequence"/>
</dbReference>
<dbReference type="Gene3D" id="3.40.50.2000">
    <property type="entry name" value="Glycogen Phosphorylase B"/>
    <property type="match status" value="2"/>
</dbReference>
<evidence type="ECO:0000313" key="2">
    <source>
        <dbReference type="EMBL" id="MFC0216461.1"/>
    </source>
</evidence>
<dbReference type="GO" id="GO:0016757">
    <property type="term" value="F:glycosyltransferase activity"/>
    <property type="evidence" value="ECO:0007669"/>
    <property type="project" value="UniProtKB-KW"/>
</dbReference>
<feature type="domain" description="Glycosyl transferase family 1" evidence="1">
    <location>
        <begin position="222"/>
        <end position="375"/>
    </location>
</feature>
<accession>A0ABV6DUY1</accession>
<comment type="caution">
    <text evidence="2">The sequence shown here is derived from an EMBL/GenBank/DDBJ whole genome shotgun (WGS) entry which is preliminary data.</text>
</comment>
<proteinExistence type="predicted"/>
<dbReference type="PANTHER" id="PTHR12526">
    <property type="entry name" value="GLYCOSYLTRANSFERASE"/>
    <property type="match status" value="1"/>
</dbReference>
<organism evidence="2 3">
    <name type="scientific">Paenibacillus chartarius</name>
    <dbReference type="NCBI Taxonomy" id="747481"/>
    <lineage>
        <taxon>Bacteria</taxon>
        <taxon>Bacillati</taxon>
        <taxon>Bacillota</taxon>
        <taxon>Bacilli</taxon>
        <taxon>Bacillales</taxon>
        <taxon>Paenibacillaceae</taxon>
        <taxon>Paenibacillus</taxon>
    </lineage>
</organism>
<keyword evidence="2" id="KW-0328">Glycosyltransferase</keyword>
<gene>
    <name evidence="2" type="ORF">ACFFK0_29110</name>
</gene>
<dbReference type="RefSeq" id="WP_377474670.1">
    <property type="nucleotide sequence ID" value="NZ_JBHLWN010000121.1"/>
</dbReference>